<keyword evidence="1" id="KW-0472">Membrane</keyword>
<dbReference type="OrthoDB" id="70322at2157"/>
<feature type="transmembrane region" description="Helical" evidence="1">
    <location>
        <begin position="134"/>
        <end position="154"/>
    </location>
</feature>
<feature type="transmembrane region" description="Helical" evidence="1">
    <location>
        <begin position="12"/>
        <end position="39"/>
    </location>
</feature>
<dbReference type="Proteomes" id="UP000319335">
    <property type="component" value="Unassembled WGS sequence"/>
</dbReference>
<evidence type="ECO:0000313" key="3">
    <source>
        <dbReference type="Proteomes" id="UP000319335"/>
    </source>
</evidence>
<dbReference type="AlphaFoldDB" id="A0A7Z8KPQ6"/>
<sequence>MFGIESLYNAEGFFAYSLVFLLAATPWIEILVVIPAGIALGLNPLAVSILAFTGNLTTVYFLISAYHYLTSIFDKRKSGEDKKPPSKRKKKALHIWKRYGLPGLALISPLTVGTHFATFVALSFKSKKCMVTMWITLSILIWTVIVTIVSYYGIESLKWLLG</sequence>
<keyword evidence="3" id="KW-1185">Reference proteome</keyword>
<evidence type="ECO:0000256" key="1">
    <source>
        <dbReference type="SAM" id="Phobius"/>
    </source>
</evidence>
<proteinExistence type="predicted"/>
<keyword evidence="1" id="KW-1133">Transmembrane helix</keyword>
<dbReference type="Pfam" id="PF06695">
    <property type="entry name" value="Sm_multidrug_ex"/>
    <property type="match status" value="1"/>
</dbReference>
<dbReference type="RefSeq" id="WP_154809072.1">
    <property type="nucleotide sequence ID" value="NZ_VIAQ01000011.1"/>
</dbReference>
<name>A0A7Z8KPQ6_9EURY</name>
<accession>A0A7Z8KPQ6</accession>
<comment type="caution">
    <text evidence="2">The sequence shown here is derived from an EMBL/GenBank/DDBJ whole genome shotgun (WGS) entry which is preliminary data.</text>
</comment>
<evidence type="ECO:0000313" key="2">
    <source>
        <dbReference type="EMBL" id="TQD26732.1"/>
    </source>
</evidence>
<gene>
    <name evidence="2" type="ORF">FKV42_04560</name>
</gene>
<feature type="transmembrane region" description="Helical" evidence="1">
    <location>
        <begin position="99"/>
        <end position="122"/>
    </location>
</feature>
<organism evidence="2 3">
    <name type="scientific">Methanolobus vulcani</name>
    <dbReference type="NCBI Taxonomy" id="38026"/>
    <lineage>
        <taxon>Archaea</taxon>
        <taxon>Methanobacteriati</taxon>
        <taxon>Methanobacteriota</taxon>
        <taxon>Stenosarchaea group</taxon>
        <taxon>Methanomicrobia</taxon>
        <taxon>Methanosarcinales</taxon>
        <taxon>Methanosarcinaceae</taxon>
        <taxon>Methanolobus</taxon>
    </lineage>
</organism>
<keyword evidence="1" id="KW-0812">Transmembrane</keyword>
<protein>
    <submittedName>
        <fullName evidence="2">Small multi-drug export protein</fullName>
    </submittedName>
</protein>
<dbReference type="InterPro" id="IPR009577">
    <property type="entry name" value="Sm_multidrug_ex"/>
</dbReference>
<dbReference type="EMBL" id="VIAQ01000011">
    <property type="protein sequence ID" value="TQD26732.1"/>
    <property type="molecule type" value="Genomic_DNA"/>
</dbReference>
<reference evidence="2 3" key="1">
    <citation type="submission" date="2019-06" db="EMBL/GenBank/DDBJ databases">
        <title>Draft genome sequence of Methanolobus vulcani B1d.</title>
        <authorList>
            <person name="Creighbaum A.J."/>
            <person name="Ticak T."/>
            <person name="Hariraju D."/>
            <person name="Arivett B.A."/>
            <person name="Ferguson D.J.Jr."/>
        </authorList>
    </citation>
    <scope>NUCLEOTIDE SEQUENCE [LARGE SCALE GENOMIC DNA]</scope>
    <source>
        <strain evidence="2 3">B1d</strain>
    </source>
</reference>
<feature type="transmembrane region" description="Helical" evidence="1">
    <location>
        <begin position="45"/>
        <end position="69"/>
    </location>
</feature>